<keyword evidence="3" id="KW-1003">Cell membrane</keyword>
<dbReference type="GO" id="GO:0005886">
    <property type="term" value="C:plasma membrane"/>
    <property type="evidence" value="ECO:0007669"/>
    <property type="project" value="UniProtKB-SubCell"/>
</dbReference>
<comment type="similarity">
    <text evidence="2">Belongs to the polysaccharide synthase family.</text>
</comment>
<evidence type="ECO:0000256" key="2">
    <source>
        <dbReference type="ARBA" id="ARBA00007430"/>
    </source>
</evidence>
<feature type="transmembrane region" description="Helical" evidence="7">
    <location>
        <begin position="421"/>
        <end position="443"/>
    </location>
</feature>
<comment type="subcellular location">
    <subcellularLocation>
        <location evidence="1">Cell membrane</location>
        <topology evidence="1">Multi-pass membrane protein</topology>
    </subcellularLocation>
</comment>
<evidence type="ECO:0000256" key="7">
    <source>
        <dbReference type="SAM" id="Phobius"/>
    </source>
</evidence>
<feature type="transmembrane region" description="Helical" evidence="7">
    <location>
        <begin position="121"/>
        <end position="142"/>
    </location>
</feature>
<protein>
    <submittedName>
        <fullName evidence="8">PST family polysaccharide transporter/lipopolysaccharide exporter</fullName>
    </submittedName>
</protein>
<keyword evidence="4 7" id="KW-0812">Transmembrane</keyword>
<keyword evidence="9" id="KW-1185">Reference proteome</keyword>
<gene>
    <name evidence="8" type="ORF">JN12_01360</name>
</gene>
<feature type="transmembrane region" description="Helical" evidence="7">
    <location>
        <begin position="449"/>
        <end position="470"/>
    </location>
</feature>
<evidence type="ECO:0000256" key="1">
    <source>
        <dbReference type="ARBA" id="ARBA00004651"/>
    </source>
</evidence>
<organism evidence="8 9">
    <name type="scientific">Geobacter argillaceus</name>
    <dbReference type="NCBI Taxonomy" id="345631"/>
    <lineage>
        <taxon>Bacteria</taxon>
        <taxon>Pseudomonadati</taxon>
        <taxon>Thermodesulfobacteriota</taxon>
        <taxon>Desulfuromonadia</taxon>
        <taxon>Geobacterales</taxon>
        <taxon>Geobacteraceae</taxon>
        <taxon>Geobacter</taxon>
    </lineage>
</organism>
<evidence type="ECO:0000256" key="6">
    <source>
        <dbReference type="ARBA" id="ARBA00023136"/>
    </source>
</evidence>
<reference evidence="8 9" key="1">
    <citation type="submission" date="2019-07" db="EMBL/GenBank/DDBJ databases">
        <title>Genomic Encyclopedia of Archaeal and Bacterial Type Strains, Phase II (KMG-II): from individual species to whole genera.</title>
        <authorList>
            <person name="Goeker M."/>
        </authorList>
    </citation>
    <scope>NUCLEOTIDE SEQUENCE [LARGE SCALE GENOMIC DNA]</scope>
    <source>
        <strain evidence="8 9">ATCC BAA-1139</strain>
    </source>
</reference>
<feature type="transmembrane region" description="Helical" evidence="7">
    <location>
        <begin position="163"/>
        <end position="185"/>
    </location>
</feature>
<feature type="transmembrane region" description="Helical" evidence="7">
    <location>
        <begin position="388"/>
        <end position="409"/>
    </location>
</feature>
<feature type="transmembrane region" description="Helical" evidence="7">
    <location>
        <begin position="299"/>
        <end position="319"/>
    </location>
</feature>
<sequence>MIESVTWKSLKHSAISAGKWSLAATLFGTCLDLIKVIILTRLLKPTDFGLMAIATLVVTHFSTYSGLGTGPAIIQRQNVSRQQLSSIFWLNIFIALIIFAVICAITPLVTAFFREPLLSSIIPVMACSFLIMSPGNLVSWLLEKELHFALLSKQDIVIKVIEILVTIIGAFCMQSVWALVWGFLARSTAGSILYVWAGYSRWPLMFHFKWEDIRGFMRFGFFQMGECSIMDIGSRLDQLLIGKLLGTAELGFYNFAINQLIGPLSTFNQILSRVSFPIFACMQYDITGLRHSFLKMINLLSAINASLLFGLAGIAPLLIPLVFGAQWTPSVLLVQLLVMYSFIKCINEQIRSLVLAKGQADISFRWNLGLMFASALFIVSGAKQGGILGVAVALIVLMASALLASYIYMLKPIIGSSGKEYFTAIVKPAVSALLMGGCVWFVSSVSNHSYSWLTVEICGGVLIYLTLLWFTDRSLVLGLVAGAGYGREK</sequence>
<proteinExistence type="inferred from homology"/>
<dbReference type="Proteomes" id="UP000319449">
    <property type="component" value="Unassembled WGS sequence"/>
</dbReference>
<keyword evidence="6 7" id="KW-0472">Membrane</keyword>
<dbReference type="Pfam" id="PF13440">
    <property type="entry name" value="Polysacc_synt_3"/>
    <property type="match status" value="1"/>
</dbReference>
<feature type="transmembrane region" description="Helical" evidence="7">
    <location>
        <begin position="364"/>
        <end position="382"/>
    </location>
</feature>
<feature type="transmembrane region" description="Helical" evidence="7">
    <location>
        <begin position="20"/>
        <end position="42"/>
    </location>
</feature>
<dbReference type="AlphaFoldDB" id="A0A562VPN9"/>
<dbReference type="PANTHER" id="PTHR30250">
    <property type="entry name" value="PST FAMILY PREDICTED COLANIC ACID TRANSPORTER"/>
    <property type="match status" value="1"/>
</dbReference>
<feature type="transmembrane region" description="Helical" evidence="7">
    <location>
        <begin position="191"/>
        <end position="208"/>
    </location>
</feature>
<name>A0A562VPN9_9BACT</name>
<accession>A0A562VPN9</accession>
<evidence type="ECO:0000313" key="8">
    <source>
        <dbReference type="EMBL" id="TWJ19870.1"/>
    </source>
</evidence>
<evidence type="ECO:0000256" key="3">
    <source>
        <dbReference type="ARBA" id="ARBA00022475"/>
    </source>
</evidence>
<feature type="transmembrane region" description="Helical" evidence="7">
    <location>
        <begin position="48"/>
        <end position="67"/>
    </location>
</feature>
<keyword evidence="5 7" id="KW-1133">Transmembrane helix</keyword>
<dbReference type="EMBL" id="VLLN01000006">
    <property type="protein sequence ID" value="TWJ19870.1"/>
    <property type="molecule type" value="Genomic_DNA"/>
</dbReference>
<feature type="transmembrane region" description="Helical" evidence="7">
    <location>
        <begin position="88"/>
        <end position="109"/>
    </location>
</feature>
<evidence type="ECO:0000256" key="5">
    <source>
        <dbReference type="ARBA" id="ARBA00022989"/>
    </source>
</evidence>
<dbReference type="InterPro" id="IPR050833">
    <property type="entry name" value="Poly_Biosynth_Transport"/>
</dbReference>
<dbReference type="CDD" id="cd13127">
    <property type="entry name" value="MATE_tuaB_like"/>
    <property type="match status" value="1"/>
</dbReference>
<dbReference type="RefSeq" id="WP_145020152.1">
    <property type="nucleotide sequence ID" value="NZ_VLLN01000006.1"/>
</dbReference>
<evidence type="ECO:0000256" key="4">
    <source>
        <dbReference type="ARBA" id="ARBA00022692"/>
    </source>
</evidence>
<comment type="caution">
    <text evidence="8">The sequence shown here is derived from an EMBL/GenBank/DDBJ whole genome shotgun (WGS) entry which is preliminary data.</text>
</comment>
<dbReference type="NCBIfam" id="NF007773">
    <property type="entry name" value="PRK10459.1"/>
    <property type="match status" value="1"/>
</dbReference>
<dbReference type="PANTHER" id="PTHR30250:SF10">
    <property type="entry name" value="LIPOPOLYSACCHARIDE BIOSYNTHESIS PROTEIN WZXC"/>
    <property type="match status" value="1"/>
</dbReference>
<dbReference type="OrthoDB" id="8538786at2"/>
<evidence type="ECO:0000313" key="9">
    <source>
        <dbReference type="Proteomes" id="UP000319449"/>
    </source>
</evidence>